<dbReference type="AlphaFoldDB" id="A0A8S1AEB8"/>
<evidence type="ECO:0000259" key="1">
    <source>
        <dbReference type="PROSITE" id="PS50878"/>
    </source>
</evidence>
<proteinExistence type="predicted"/>
<dbReference type="SUPFAM" id="SSF56672">
    <property type="entry name" value="DNA/RNA polymerases"/>
    <property type="match status" value="1"/>
</dbReference>
<feature type="domain" description="Reverse transcriptase" evidence="1">
    <location>
        <begin position="1"/>
        <end position="130"/>
    </location>
</feature>
<reference evidence="2 3" key="1">
    <citation type="submission" date="2020-04" db="EMBL/GenBank/DDBJ databases">
        <authorList>
            <person name="Wallbank WR R."/>
            <person name="Pardo Diaz C."/>
            <person name="Kozak K."/>
            <person name="Martin S."/>
            <person name="Jiggins C."/>
            <person name="Moest M."/>
            <person name="Warren A I."/>
            <person name="Byers J.R.P. K."/>
            <person name="Montejo-Kovacevich G."/>
            <person name="Yen C E."/>
        </authorList>
    </citation>
    <scope>NUCLEOTIDE SEQUENCE [LARGE SCALE GENOMIC DNA]</scope>
</reference>
<dbReference type="Pfam" id="PF00078">
    <property type="entry name" value="RVT_1"/>
    <property type="match status" value="1"/>
</dbReference>
<evidence type="ECO:0000313" key="2">
    <source>
        <dbReference type="EMBL" id="CAB3243345.1"/>
    </source>
</evidence>
<dbReference type="EMBL" id="CADEBC010000519">
    <property type="protein sequence ID" value="CAB3243345.1"/>
    <property type="molecule type" value="Genomic_DNA"/>
</dbReference>
<keyword evidence="3" id="KW-1185">Reference proteome</keyword>
<dbReference type="PANTHER" id="PTHR33332">
    <property type="entry name" value="REVERSE TRANSCRIPTASE DOMAIN-CONTAINING PROTEIN"/>
    <property type="match status" value="1"/>
</dbReference>
<dbReference type="GO" id="GO:0071897">
    <property type="term" value="P:DNA biosynthetic process"/>
    <property type="evidence" value="ECO:0007669"/>
    <property type="project" value="UniProtKB-ARBA"/>
</dbReference>
<dbReference type="InterPro" id="IPR000477">
    <property type="entry name" value="RT_dom"/>
</dbReference>
<protein>
    <recommendedName>
        <fullName evidence="1">Reverse transcriptase domain-containing protein</fullName>
    </recommendedName>
</protein>
<comment type="caution">
    <text evidence="2">The sequence shown here is derived from an EMBL/GenBank/DDBJ whole genome shotgun (WGS) entry which is preliminary data.</text>
</comment>
<dbReference type="Proteomes" id="UP000494106">
    <property type="component" value="Unassembled WGS sequence"/>
</dbReference>
<dbReference type="InterPro" id="IPR043502">
    <property type="entry name" value="DNA/RNA_pol_sf"/>
</dbReference>
<accession>A0A8S1AEB8</accession>
<sequence length="346" mass="40007">MGVGGNLFRWFTSYVENRCQTVVLNGYTSRRTLTNIPSGVPQGSLLGPLLFNIFINDIDNCFLTSKIILYADDLKVMKQINRVQDAIELQEDLNRFQAYCKTNKLDLNVNKCYVCSFTRKHSPIFQVYKLLDTPLSRVSNIKDLGVTFDSKLLFDTHIYNIVSKASKALGFLLRVSADFKNIKTIKILYCSLVRSHLEYCSQVWNPMYNVYIDRIERIQRRFLGYIQYRCSCYLPDYVTRCKKFHILPLIERRKIADLSFLFGIMRGAVDSSELVSKIALNVPTAHLRGFNLLHVPIVDSKYRQNSYMIRASRMYNAACRSVDIDIFSSSVTKFKKQLGNVFFDQA</sequence>
<dbReference type="PROSITE" id="PS50878">
    <property type="entry name" value="RT_POL"/>
    <property type="match status" value="1"/>
</dbReference>
<gene>
    <name evidence="2" type="ORF">APLA_LOCUS9444</name>
</gene>
<name>A0A8S1AEB8_ARCPL</name>
<dbReference type="OrthoDB" id="426210at2759"/>
<evidence type="ECO:0000313" key="3">
    <source>
        <dbReference type="Proteomes" id="UP000494106"/>
    </source>
</evidence>
<organism evidence="2 3">
    <name type="scientific">Arctia plantaginis</name>
    <name type="common">Wood tiger moth</name>
    <name type="synonym">Phalaena plantaginis</name>
    <dbReference type="NCBI Taxonomy" id="874455"/>
    <lineage>
        <taxon>Eukaryota</taxon>
        <taxon>Metazoa</taxon>
        <taxon>Ecdysozoa</taxon>
        <taxon>Arthropoda</taxon>
        <taxon>Hexapoda</taxon>
        <taxon>Insecta</taxon>
        <taxon>Pterygota</taxon>
        <taxon>Neoptera</taxon>
        <taxon>Endopterygota</taxon>
        <taxon>Lepidoptera</taxon>
        <taxon>Glossata</taxon>
        <taxon>Ditrysia</taxon>
        <taxon>Noctuoidea</taxon>
        <taxon>Erebidae</taxon>
        <taxon>Arctiinae</taxon>
        <taxon>Arctia</taxon>
    </lineage>
</organism>